<evidence type="ECO:0000256" key="4">
    <source>
        <dbReference type="ARBA" id="ARBA00022967"/>
    </source>
</evidence>
<organism evidence="6 7">
    <name type="scientific">Ruthenibacterium intestinale</name>
    <dbReference type="NCBI Taxonomy" id="3133163"/>
    <lineage>
        <taxon>Bacteria</taxon>
        <taxon>Bacillati</taxon>
        <taxon>Bacillota</taxon>
        <taxon>Clostridia</taxon>
        <taxon>Eubacteriales</taxon>
        <taxon>Oscillospiraceae</taxon>
        <taxon>Ruthenibacterium</taxon>
    </lineage>
</organism>
<evidence type="ECO:0000259" key="5">
    <source>
        <dbReference type="PROSITE" id="PS50893"/>
    </source>
</evidence>
<dbReference type="Proteomes" id="UP001477672">
    <property type="component" value="Unassembled WGS sequence"/>
</dbReference>
<evidence type="ECO:0000256" key="3">
    <source>
        <dbReference type="ARBA" id="ARBA00022840"/>
    </source>
</evidence>
<reference evidence="6 7" key="1">
    <citation type="submission" date="2024-03" db="EMBL/GenBank/DDBJ databases">
        <title>Human intestinal bacterial collection.</title>
        <authorList>
            <person name="Pauvert C."/>
            <person name="Hitch T.C.A."/>
            <person name="Clavel T."/>
        </authorList>
    </citation>
    <scope>NUCLEOTIDE SEQUENCE [LARGE SCALE GENOMIC DNA]</scope>
    <source>
        <strain evidence="6 7">CLA-JM-H11</strain>
    </source>
</reference>
<evidence type="ECO:0000313" key="6">
    <source>
        <dbReference type="EMBL" id="MEQ2521182.1"/>
    </source>
</evidence>
<dbReference type="InterPro" id="IPR003439">
    <property type="entry name" value="ABC_transporter-like_ATP-bd"/>
</dbReference>
<evidence type="ECO:0000256" key="1">
    <source>
        <dbReference type="ARBA" id="ARBA00022448"/>
    </source>
</evidence>
<dbReference type="InterPro" id="IPR003593">
    <property type="entry name" value="AAA+_ATPase"/>
</dbReference>
<dbReference type="EMBL" id="JBBMFA010000102">
    <property type="protein sequence ID" value="MEQ2521182.1"/>
    <property type="molecule type" value="Genomic_DNA"/>
</dbReference>
<evidence type="ECO:0000256" key="2">
    <source>
        <dbReference type="ARBA" id="ARBA00022741"/>
    </source>
</evidence>
<sequence length="260" mass="29071">MNDLLTVTDLRAGYGRRNVLQGVSFAVQRGEVCALLRANGSGKSTLLKAVCGLTDATGGCMLEKTNLWEMPPRRRAQHLGYLAQRSVCALSLRVLDVVMMGYNPVLGLLEHPGKEKRRRAEMLLEQLGAGQWTEEDFLSLSEGQRQLVLFARTLVRRPEVLLLDEPDSALDYDNRHRLLQWLRGYAAREGAGILLCSHDANIALRYADRLLLLRDGCLTYDVTVKDADPDALQRVLSGIYGPVDILCHSGYFLMTRGERE</sequence>
<dbReference type="SUPFAM" id="SSF52540">
    <property type="entry name" value="P-loop containing nucleoside triphosphate hydrolases"/>
    <property type="match status" value="1"/>
</dbReference>
<dbReference type="RefSeq" id="WP_349216695.1">
    <property type="nucleotide sequence ID" value="NZ_JBBMFA010000102.1"/>
</dbReference>
<gene>
    <name evidence="6" type="ORF">WMO24_12190</name>
</gene>
<keyword evidence="7" id="KW-1185">Reference proteome</keyword>
<comment type="caution">
    <text evidence="6">The sequence shown here is derived from an EMBL/GenBank/DDBJ whole genome shotgun (WGS) entry which is preliminary data.</text>
</comment>
<dbReference type="SMART" id="SM00382">
    <property type="entry name" value="AAA"/>
    <property type="match status" value="1"/>
</dbReference>
<dbReference type="Pfam" id="PF00005">
    <property type="entry name" value="ABC_tran"/>
    <property type="match status" value="1"/>
</dbReference>
<dbReference type="InterPro" id="IPR027417">
    <property type="entry name" value="P-loop_NTPase"/>
</dbReference>
<keyword evidence="1" id="KW-0813">Transport</keyword>
<feature type="domain" description="ABC transporter" evidence="5">
    <location>
        <begin position="5"/>
        <end position="240"/>
    </location>
</feature>
<dbReference type="PANTHER" id="PTHR42794:SF1">
    <property type="entry name" value="HEMIN IMPORT ATP-BINDING PROTEIN HMUV"/>
    <property type="match status" value="1"/>
</dbReference>
<keyword evidence="3 6" id="KW-0067">ATP-binding</keyword>
<protein>
    <submittedName>
        <fullName evidence="6">ABC transporter ATP-binding protein</fullName>
    </submittedName>
</protein>
<dbReference type="PROSITE" id="PS50893">
    <property type="entry name" value="ABC_TRANSPORTER_2"/>
    <property type="match status" value="1"/>
</dbReference>
<dbReference type="PANTHER" id="PTHR42794">
    <property type="entry name" value="HEMIN IMPORT ATP-BINDING PROTEIN HMUV"/>
    <property type="match status" value="1"/>
</dbReference>
<keyword evidence="4" id="KW-1278">Translocase</keyword>
<proteinExistence type="predicted"/>
<dbReference type="GO" id="GO:0005524">
    <property type="term" value="F:ATP binding"/>
    <property type="evidence" value="ECO:0007669"/>
    <property type="project" value="UniProtKB-KW"/>
</dbReference>
<evidence type="ECO:0000313" key="7">
    <source>
        <dbReference type="Proteomes" id="UP001477672"/>
    </source>
</evidence>
<accession>A0ABV1GH50</accession>
<dbReference type="Gene3D" id="3.40.50.300">
    <property type="entry name" value="P-loop containing nucleotide triphosphate hydrolases"/>
    <property type="match status" value="1"/>
</dbReference>
<dbReference type="CDD" id="cd03214">
    <property type="entry name" value="ABC_Iron-Siderophores_B12_Hemin"/>
    <property type="match status" value="1"/>
</dbReference>
<name>A0ABV1GH50_9FIRM</name>
<keyword evidence="2" id="KW-0547">Nucleotide-binding</keyword>